<dbReference type="EMBL" id="OW152817">
    <property type="protein sequence ID" value="CAH2068101.1"/>
    <property type="molecule type" value="Genomic_DNA"/>
</dbReference>
<reference evidence="2" key="1">
    <citation type="submission" date="2022-03" db="EMBL/GenBank/DDBJ databases">
        <authorList>
            <person name="Martin H S."/>
        </authorList>
    </citation>
    <scope>NUCLEOTIDE SEQUENCE</scope>
</reference>
<protein>
    <submittedName>
        <fullName evidence="2">Uncharacterized protein</fullName>
    </submittedName>
</protein>
<keyword evidence="3" id="KW-1185">Reference proteome</keyword>
<feature type="compositionally biased region" description="Basic and acidic residues" evidence="1">
    <location>
        <begin position="59"/>
        <end position="69"/>
    </location>
</feature>
<feature type="region of interest" description="Disordered" evidence="1">
    <location>
        <begin position="38"/>
        <end position="70"/>
    </location>
</feature>
<proteinExistence type="predicted"/>
<dbReference type="Proteomes" id="UP000837857">
    <property type="component" value="Chromosome 5"/>
</dbReference>
<accession>A0ABN8IYK6</accession>
<organism evidence="2 3">
    <name type="scientific">Iphiclides podalirius</name>
    <name type="common">scarce swallowtail</name>
    <dbReference type="NCBI Taxonomy" id="110791"/>
    <lineage>
        <taxon>Eukaryota</taxon>
        <taxon>Metazoa</taxon>
        <taxon>Ecdysozoa</taxon>
        <taxon>Arthropoda</taxon>
        <taxon>Hexapoda</taxon>
        <taxon>Insecta</taxon>
        <taxon>Pterygota</taxon>
        <taxon>Neoptera</taxon>
        <taxon>Endopterygota</taxon>
        <taxon>Lepidoptera</taxon>
        <taxon>Glossata</taxon>
        <taxon>Ditrysia</taxon>
        <taxon>Papilionoidea</taxon>
        <taxon>Papilionidae</taxon>
        <taxon>Papilioninae</taxon>
        <taxon>Iphiclides</taxon>
    </lineage>
</organism>
<evidence type="ECO:0000256" key="1">
    <source>
        <dbReference type="SAM" id="MobiDB-lite"/>
    </source>
</evidence>
<gene>
    <name evidence="2" type="ORF">IPOD504_LOCUS14032</name>
</gene>
<evidence type="ECO:0000313" key="2">
    <source>
        <dbReference type="EMBL" id="CAH2068101.1"/>
    </source>
</evidence>
<feature type="non-terminal residue" evidence="2">
    <location>
        <position position="82"/>
    </location>
</feature>
<evidence type="ECO:0000313" key="3">
    <source>
        <dbReference type="Proteomes" id="UP000837857"/>
    </source>
</evidence>
<sequence length="82" mass="9399">MPVPRGLQWVKNPPNYRWHFEESRDSFKTRHPLYLSKQESLSRDDAGVSQAALSQSRGAADRIDSEARSAHTVTRLRHADLL</sequence>
<name>A0ABN8IYK6_9NEOP</name>